<dbReference type="EMBL" id="FNQP01000011">
    <property type="protein sequence ID" value="SEA70054.1"/>
    <property type="molecule type" value="Genomic_DNA"/>
</dbReference>
<reference evidence="14 15" key="1">
    <citation type="submission" date="2016-10" db="EMBL/GenBank/DDBJ databases">
        <authorList>
            <person name="de Groot N.N."/>
        </authorList>
    </citation>
    <scope>NUCLEOTIDE SEQUENCE [LARGE SCALE GENOMIC DNA]</scope>
    <source>
        <strain evidence="14 15">DSM 21228</strain>
    </source>
</reference>
<dbReference type="Gene3D" id="1.10.3130.10">
    <property type="entry name" value="serine acetyltransferase, domain 1"/>
    <property type="match status" value="1"/>
</dbReference>
<evidence type="ECO:0000256" key="13">
    <source>
        <dbReference type="SAM" id="MobiDB-lite"/>
    </source>
</evidence>
<comment type="subcellular location">
    <subcellularLocation>
        <location evidence="1">Cytoplasm</location>
    </subcellularLocation>
</comment>
<dbReference type="STRING" id="525918.SAMN05660964_02233"/>
<evidence type="ECO:0000256" key="1">
    <source>
        <dbReference type="ARBA" id="ARBA00004496"/>
    </source>
</evidence>
<dbReference type="InterPro" id="IPR018357">
    <property type="entry name" value="Hexapep_transf_CS"/>
</dbReference>
<dbReference type="FunFam" id="2.160.10.10:FF:000007">
    <property type="entry name" value="Serine acetyltransferase"/>
    <property type="match status" value="1"/>
</dbReference>
<dbReference type="InterPro" id="IPR011004">
    <property type="entry name" value="Trimer_LpxA-like_sf"/>
</dbReference>
<dbReference type="NCBIfam" id="NF041874">
    <property type="entry name" value="EPS_EpsC"/>
    <property type="match status" value="1"/>
</dbReference>
<evidence type="ECO:0000256" key="2">
    <source>
        <dbReference type="ARBA" id="ARBA00004876"/>
    </source>
</evidence>
<evidence type="ECO:0000256" key="7">
    <source>
        <dbReference type="ARBA" id="ARBA00022605"/>
    </source>
</evidence>
<comment type="pathway">
    <text evidence="2">Amino-acid biosynthesis; L-cysteine biosynthesis; L-cysteine from L-serine: step 1/2.</text>
</comment>
<protein>
    <recommendedName>
        <fullName evidence="5">Serine acetyltransferase</fullName>
        <ecNumber evidence="4">2.3.1.30</ecNumber>
    </recommendedName>
</protein>
<dbReference type="Gene3D" id="2.160.10.10">
    <property type="entry name" value="Hexapeptide repeat proteins"/>
    <property type="match status" value="1"/>
</dbReference>
<dbReference type="PROSITE" id="PS00101">
    <property type="entry name" value="HEXAPEP_TRANSFERASES"/>
    <property type="match status" value="1"/>
</dbReference>
<sequence>MSLEIPGLPPTLTRPAAQSPRFAPRKGGGDKSPANHSFSSPPSPLAGEGLGMGGFSLWQLIREDITCVFQRDPAARSRWEVATLYPGIHAVILQRIAHSLWKRDWRYFPRFISYFARFWTNIDIHPGAKIGRRFFIDHGACVVIGETAEIGDDVTLYHGVTLGGVSWNKGKRHPTLGNRVVVGAGAKILGPIELGNDVRVGSNSVVVKNIPAGKTVVGIPGKIVQNKVARNDNPEGIDLNHHLIPDPVAGAIQCLLDRIRLLEEAAGTRGCLPEQEDDSAECNHCDARDLCDDELPNTPITEHPIHFKKSGD</sequence>
<evidence type="ECO:0000256" key="9">
    <source>
        <dbReference type="ARBA" id="ARBA00022737"/>
    </source>
</evidence>
<keyword evidence="6" id="KW-0963">Cytoplasm</keyword>
<evidence type="ECO:0000313" key="14">
    <source>
        <dbReference type="EMBL" id="SEA70054.1"/>
    </source>
</evidence>
<dbReference type="Pfam" id="PF00132">
    <property type="entry name" value="Hexapep"/>
    <property type="match status" value="1"/>
</dbReference>
<gene>
    <name evidence="14" type="ORF">SAMN05660964_02233</name>
</gene>
<name>A0A1H4DBF1_9GAMM</name>
<dbReference type="EC" id="2.3.1.30" evidence="4"/>
<evidence type="ECO:0000313" key="15">
    <source>
        <dbReference type="Proteomes" id="UP000199397"/>
    </source>
</evidence>
<evidence type="ECO:0000256" key="8">
    <source>
        <dbReference type="ARBA" id="ARBA00022679"/>
    </source>
</evidence>
<evidence type="ECO:0000256" key="10">
    <source>
        <dbReference type="ARBA" id="ARBA00023192"/>
    </source>
</evidence>
<evidence type="ECO:0000256" key="12">
    <source>
        <dbReference type="ARBA" id="ARBA00049486"/>
    </source>
</evidence>
<comment type="catalytic activity">
    <reaction evidence="12">
        <text>L-serine + acetyl-CoA = O-acetyl-L-serine + CoA</text>
        <dbReference type="Rhea" id="RHEA:24560"/>
        <dbReference type="ChEBI" id="CHEBI:33384"/>
        <dbReference type="ChEBI" id="CHEBI:57287"/>
        <dbReference type="ChEBI" id="CHEBI:57288"/>
        <dbReference type="ChEBI" id="CHEBI:58340"/>
        <dbReference type="EC" id="2.3.1.30"/>
    </reaction>
</comment>
<dbReference type="FunFam" id="1.10.3130.10:FF:000003">
    <property type="entry name" value="Serine acetyltransferase"/>
    <property type="match status" value="1"/>
</dbReference>
<comment type="similarity">
    <text evidence="3">Belongs to the transferase hexapeptide repeat family.</text>
</comment>
<dbReference type="SUPFAM" id="SSF51161">
    <property type="entry name" value="Trimeric LpxA-like enzymes"/>
    <property type="match status" value="1"/>
</dbReference>
<accession>A0A1H4DBF1</accession>
<dbReference type="PANTHER" id="PTHR42811">
    <property type="entry name" value="SERINE ACETYLTRANSFERASE"/>
    <property type="match status" value="1"/>
</dbReference>
<organism evidence="14 15">
    <name type="scientific">Thiothrix caldifontis</name>
    <dbReference type="NCBI Taxonomy" id="525918"/>
    <lineage>
        <taxon>Bacteria</taxon>
        <taxon>Pseudomonadati</taxon>
        <taxon>Pseudomonadota</taxon>
        <taxon>Gammaproteobacteria</taxon>
        <taxon>Thiotrichales</taxon>
        <taxon>Thiotrichaceae</taxon>
        <taxon>Thiothrix</taxon>
    </lineage>
</organism>
<keyword evidence="7" id="KW-0028">Amino-acid biosynthesis</keyword>
<proteinExistence type="inferred from homology"/>
<evidence type="ECO:0000256" key="5">
    <source>
        <dbReference type="ARBA" id="ARBA00018522"/>
    </source>
</evidence>
<dbReference type="Proteomes" id="UP000199397">
    <property type="component" value="Unassembled WGS sequence"/>
</dbReference>
<dbReference type="InterPro" id="IPR053376">
    <property type="entry name" value="Serine_acetyltransferase"/>
</dbReference>
<keyword evidence="9" id="KW-0677">Repeat</keyword>
<keyword evidence="11" id="KW-0012">Acyltransferase</keyword>
<dbReference type="InterPro" id="IPR001451">
    <property type="entry name" value="Hexapep"/>
</dbReference>
<dbReference type="GO" id="GO:0009001">
    <property type="term" value="F:serine O-acetyltransferase activity"/>
    <property type="evidence" value="ECO:0007669"/>
    <property type="project" value="UniProtKB-EC"/>
</dbReference>
<evidence type="ECO:0000256" key="3">
    <source>
        <dbReference type="ARBA" id="ARBA00007274"/>
    </source>
</evidence>
<keyword evidence="8 14" id="KW-0808">Transferase</keyword>
<dbReference type="RefSeq" id="WP_425441554.1">
    <property type="nucleotide sequence ID" value="NZ_FNQP01000011.1"/>
</dbReference>
<dbReference type="GO" id="GO:0005737">
    <property type="term" value="C:cytoplasm"/>
    <property type="evidence" value="ECO:0007669"/>
    <property type="project" value="UniProtKB-SubCell"/>
</dbReference>
<keyword evidence="10" id="KW-0198">Cysteine biosynthesis</keyword>
<dbReference type="AlphaFoldDB" id="A0A1H4DBF1"/>
<dbReference type="GO" id="GO:0006535">
    <property type="term" value="P:cysteine biosynthetic process from serine"/>
    <property type="evidence" value="ECO:0007669"/>
    <property type="project" value="InterPro"/>
</dbReference>
<keyword evidence="15" id="KW-1185">Reference proteome</keyword>
<dbReference type="InterPro" id="IPR005881">
    <property type="entry name" value="Ser_O-AcTrfase"/>
</dbReference>
<dbReference type="NCBIfam" id="TIGR01172">
    <property type="entry name" value="cysE"/>
    <property type="match status" value="1"/>
</dbReference>
<feature type="region of interest" description="Disordered" evidence="13">
    <location>
        <begin position="1"/>
        <end position="46"/>
    </location>
</feature>
<evidence type="ECO:0000256" key="6">
    <source>
        <dbReference type="ARBA" id="ARBA00022490"/>
    </source>
</evidence>
<dbReference type="CDD" id="cd03354">
    <property type="entry name" value="LbH_SAT"/>
    <property type="match status" value="1"/>
</dbReference>
<evidence type="ECO:0000256" key="11">
    <source>
        <dbReference type="ARBA" id="ARBA00023315"/>
    </source>
</evidence>
<dbReference type="InterPro" id="IPR045304">
    <property type="entry name" value="LbH_SAT"/>
</dbReference>
<dbReference type="InterPro" id="IPR042122">
    <property type="entry name" value="Ser_AcTrfase_N_sf"/>
</dbReference>
<evidence type="ECO:0000256" key="4">
    <source>
        <dbReference type="ARBA" id="ARBA00013266"/>
    </source>
</evidence>